<dbReference type="KEGG" id="ctes:O987_03415"/>
<dbReference type="HOGENOM" id="CLU_037939_2_0_4"/>
<dbReference type="AlphaFoldDB" id="A0A076PNC6"/>
<dbReference type="InterPro" id="IPR036388">
    <property type="entry name" value="WH-like_DNA-bd_sf"/>
</dbReference>
<name>A0A076PNC6_COMTE</name>
<evidence type="ECO:0000313" key="2">
    <source>
        <dbReference type="EMBL" id="AIJ44852.1"/>
    </source>
</evidence>
<evidence type="ECO:0000259" key="1">
    <source>
        <dbReference type="SMART" id="SM00421"/>
    </source>
</evidence>
<dbReference type="SUPFAM" id="SSF46894">
    <property type="entry name" value="C-terminal effector domain of the bipartite response regulators"/>
    <property type="match status" value="1"/>
</dbReference>
<proteinExistence type="predicted"/>
<protein>
    <submittedName>
        <fullName evidence="2">LuxR family transcriptional regulator</fullName>
    </submittedName>
</protein>
<sequence length="392" mass="43258">MAVAHLPLMLQDRVPALIAAIYESALEPARWQGFLALFGAALRSPASVIWANDFAQRTVDLDGGFGTFGTSQGFAAAELESFAAHYCQCNVWLQDQSLHRSGTVVNSSTLFPDRSLPGTEWYGDWLQPQDLFYSCAAVVDNQHDRSFNITVVRPHAVGAYSAEELGLVQQLMPHLQTAFAMHRRLYRTQALLNASLSVLEDLPVGVVLLDERATVMHASSRALRLMEQSQLMYRRADESLHATNAADQRWLQKAMRDCVATGLGKGQHHGRASRFTGLAGQQLQVMVSPLPVHSSPYGERSAAMLLISDPALSIPALQELLRNLYRLTLAEAQLAQALINGWTLQEFAERQGLSIHTARSQFKSAAVKVGVGRQADFVRVLLTGPAMLRWRE</sequence>
<dbReference type="RefSeq" id="WP_043370840.1">
    <property type="nucleotide sequence ID" value="NZ_CP006704.1"/>
</dbReference>
<reference evidence="2 3" key="1">
    <citation type="journal article" date="2014" name="Genome Announc.">
        <title>Complete Genome Sequence of Polychlorinated Biphenyl Degrader Comamonas testosteroni TK102 (NBRC 109938).</title>
        <authorList>
            <person name="Fukuda K."/>
            <person name="Hosoyama A."/>
            <person name="Tsuchikane K."/>
            <person name="Ohji S."/>
            <person name="Yamazoe A."/>
            <person name="Fujita N."/>
            <person name="Shintani M."/>
            <person name="Kimbara K."/>
        </authorList>
    </citation>
    <scope>NUCLEOTIDE SEQUENCE [LARGE SCALE GENOMIC DNA]</scope>
    <source>
        <strain evidence="2">TK102</strain>
    </source>
</reference>
<feature type="domain" description="HTH luxR-type" evidence="1">
    <location>
        <begin position="324"/>
        <end position="381"/>
    </location>
</feature>
<dbReference type="Gene3D" id="1.10.10.10">
    <property type="entry name" value="Winged helix-like DNA-binding domain superfamily/Winged helix DNA-binding domain"/>
    <property type="match status" value="1"/>
</dbReference>
<dbReference type="EMBL" id="CP006704">
    <property type="protein sequence ID" value="AIJ44852.1"/>
    <property type="molecule type" value="Genomic_DNA"/>
</dbReference>
<accession>A0A076PNC6</accession>
<dbReference type="InterPro" id="IPR000792">
    <property type="entry name" value="Tscrpt_reg_LuxR_C"/>
</dbReference>
<dbReference type="InterPro" id="IPR016032">
    <property type="entry name" value="Sig_transdc_resp-reg_C-effctor"/>
</dbReference>
<gene>
    <name evidence="2" type="ORF">O987_03415</name>
</gene>
<dbReference type="Proteomes" id="UP000028782">
    <property type="component" value="Chromosome"/>
</dbReference>
<dbReference type="GO" id="GO:0003677">
    <property type="term" value="F:DNA binding"/>
    <property type="evidence" value="ECO:0007669"/>
    <property type="project" value="InterPro"/>
</dbReference>
<dbReference type="GO" id="GO:0006355">
    <property type="term" value="P:regulation of DNA-templated transcription"/>
    <property type="evidence" value="ECO:0007669"/>
    <property type="project" value="InterPro"/>
</dbReference>
<organism evidence="2 3">
    <name type="scientific">Comamonas testosteroni TK102</name>
    <dbReference type="NCBI Taxonomy" id="1392005"/>
    <lineage>
        <taxon>Bacteria</taxon>
        <taxon>Pseudomonadati</taxon>
        <taxon>Pseudomonadota</taxon>
        <taxon>Betaproteobacteria</taxon>
        <taxon>Burkholderiales</taxon>
        <taxon>Comamonadaceae</taxon>
        <taxon>Comamonas</taxon>
    </lineage>
</organism>
<evidence type="ECO:0000313" key="3">
    <source>
        <dbReference type="Proteomes" id="UP000028782"/>
    </source>
</evidence>
<dbReference type="SMART" id="SM00421">
    <property type="entry name" value="HTH_LUXR"/>
    <property type="match status" value="1"/>
</dbReference>